<reference evidence="5" key="1">
    <citation type="submission" date="2023-01" db="EMBL/GenBank/DDBJ databases">
        <title>Genome assembly of the deep-sea coral Lophelia pertusa.</title>
        <authorList>
            <person name="Herrera S."/>
            <person name="Cordes E."/>
        </authorList>
    </citation>
    <scope>NUCLEOTIDE SEQUENCE</scope>
    <source>
        <strain evidence="5">USNM1676648</strain>
        <tissue evidence="5">Polyp</tissue>
    </source>
</reference>
<evidence type="ECO:0000256" key="1">
    <source>
        <dbReference type="ARBA" id="ARBA00022737"/>
    </source>
</evidence>
<proteinExistence type="predicted"/>
<dbReference type="PANTHER" id="PTHR24201">
    <property type="entry name" value="ANK_REP_REGION DOMAIN-CONTAINING PROTEIN"/>
    <property type="match status" value="1"/>
</dbReference>
<comment type="caution">
    <text evidence="5">The sequence shown here is derived from an EMBL/GenBank/DDBJ whole genome shotgun (WGS) entry which is preliminary data.</text>
</comment>
<protein>
    <recommendedName>
        <fullName evidence="7">Ankyrin repeat domain-containing protein 63</fullName>
    </recommendedName>
</protein>
<sequence>MAALNVAIREKRFTQVKLLLDIGVDVNKKDSEMRTALMQLCFLEDETKAAKYAKIFLQRGAKVGLKDKHGLTALSHACKLGQEQLVSTMLEEALSDFDLNSQDKQGNTALHYAAMSGNFVVLNLLLNKLKRFKLNVDKLNKKGETPLIVASKMGNFFCSRILVSEGKASKGARDYVEFKTADEWGRTKESLRSASKSPLFRVMQLPPRSSIDSPSRGSLNDHLSKQSNNRPNTAPGNLLSQASEKSHRENLRDLFRVYEGHVSSAFRRGVKPRPIVITESICSLAETMSQDNELGDDICELPTPAVSPVSWQISRRFSISRAGKLAFATNSAFRRASLATASTTTTTASKPLQRRGSQSFGATGRRPSSQSMPVSPRVRRGSMNVMSKITKVATLAVNKDKTDATLTVNKDKTDAKNNVVPAPTPAISVTTDKLLSKLQTLAEESDSEEEEENAGKYYNEARQQISFDKCNFNLLQQKEKGGKGEKIQLIRTNNSKLKTVLLQIIFCKVIRANLSRKILVSLLILNIKIIV</sequence>
<feature type="region of interest" description="Disordered" evidence="4">
    <location>
        <begin position="203"/>
        <end position="245"/>
    </location>
</feature>
<feature type="repeat" description="ANK" evidence="3">
    <location>
        <begin position="1"/>
        <end position="31"/>
    </location>
</feature>
<evidence type="ECO:0008006" key="7">
    <source>
        <dbReference type="Google" id="ProtNLM"/>
    </source>
</evidence>
<keyword evidence="6" id="KW-1185">Reference proteome</keyword>
<dbReference type="InterPro" id="IPR036770">
    <property type="entry name" value="Ankyrin_rpt-contain_sf"/>
</dbReference>
<evidence type="ECO:0000256" key="4">
    <source>
        <dbReference type="SAM" id="MobiDB-lite"/>
    </source>
</evidence>
<dbReference type="EMBL" id="MU825881">
    <property type="protein sequence ID" value="KAJ7385331.1"/>
    <property type="molecule type" value="Genomic_DNA"/>
</dbReference>
<feature type="compositionally biased region" description="Low complexity" evidence="4">
    <location>
        <begin position="339"/>
        <end position="349"/>
    </location>
</feature>
<evidence type="ECO:0000256" key="3">
    <source>
        <dbReference type="PROSITE-ProRule" id="PRU00023"/>
    </source>
</evidence>
<dbReference type="PANTHER" id="PTHR24201:SF2">
    <property type="entry name" value="ANKYRIN REPEAT DOMAIN-CONTAINING PROTEIN 42"/>
    <property type="match status" value="1"/>
</dbReference>
<dbReference type="InterPro" id="IPR050776">
    <property type="entry name" value="Ank_Repeat/CDKN_Inhibitor"/>
</dbReference>
<feature type="compositionally biased region" description="Polar residues" evidence="4">
    <location>
        <begin position="225"/>
        <end position="243"/>
    </location>
</feature>
<keyword evidence="2 3" id="KW-0040">ANK repeat</keyword>
<dbReference type="OrthoDB" id="5406014at2759"/>
<dbReference type="Gene3D" id="1.25.40.20">
    <property type="entry name" value="Ankyrin repeat-containing domain"/>
    <property type="match status" value="1"/>
</dbReference>
<dbReference type="Proteomes" id="UP001163046">
    <property type="component" value="Unassembled WGS sequence"/>
</dbReference>
<dbReference type="SMART" id="SM00248">
    <property type="entry name" value="ANK"/>
    <property type="match status" value="4"/>
</dbReference>
<name>A0A9X0D3M1_9CNID</name>
<dbReference type="PROSITE" id="PS50297">
    <property type="entry name" value="ANK_REP_REGION"/>
    <property type="match status" value="1"/>
</dbReference>
<dbReference type="InterPro" id="IPR002110">
    <property type="entry name" value="Ankyrin_rpt"/>
</dbReference>
<keyword evidence="1" id="KW-0677">Repeat</keyword>
<organism evidence="5 6">
    <name type="scientific">Desmophyllum pertusum</name>
    <dbReference type="NCBI Taxonomy" id="174260"/>
    <lineage>
        <taxon>Eukaryota</taxon>
        <taxon>Metazoa</taxon>
        <taxon>Cnidaria</taxon>
        <taxon>Anthozoa</taxon>
        <taxon>Hexacorallia</taxon>
        <taxon>Scleractinia</taxon>
        <taxon>Caryophylliina</taxon>
        <taxon>Caryophylliidae</taxon>
        <taxon>Desmophyllum</taxon>
    </lineage>
</organism>
<evidence type="ECO:0000256" key="2">
    <source>
        <dbReference type="ARBA" id="ARBA00023043"/>
    </source>
</evidence>
<accession>A0A9X0D3M1</accession>
<dbReference type="Pfam" id="PF12796">
    <property type="entry name" value="Ank_2"/>
    <property type="match status" value="1"/>
</dbReference>
<evidence type="ECO:0000313" key="5">
    <source>
        <dbReference type="EMBL" id="KAJ7385331.1"/>
    </source>
</evidence>
<dbReference type="PROSITE" id="PS50088">
    <property type="entry name" value="ANK_REPEAT"/>
    <property type="match status" value="2"/>
</dbReference>
<feature type="compositionally biased region" description="Polar residues" evidence="4">
    <location>
        <begin position="355"/>
        <end position="373"/>
    </location>
</feature>
<dbReference type="SUPFAM" id="SSF48403">
    <property type="entry name" value="Ankyrin repeat"/>
    <property type="match status" value="1"/>
</dbReference>
<feature type="region of interest" description="Disordered" evidence="4">
    <location>
        <begin position="339"/>
        <end position="379"/>
    </location>
</feature>
<gene>
    <name evidence="5" type="ORF">OS493_016407</name>
</gene>
<feature type="repeat" description="ANK" evidence="3">
    <location>
        <begin position="105"/>
        <end position="128"/>
    </location>
</feature>
<dbReference type="AlphaFoldDB" id="A0A9X0D3M1"/>
<evidence type="ECO:0000313" key="6">
    <source>
        <dbReference type="Proteomes" id="UP001163046"/>
    </source>
</evidence>